<accession>A0A6J5RSB0</accession>
<proteinExistence type="predicted"/>
<gene>
    <name evidence="1" type="ORF">UFOVP1304_51</name>
</gene>
<sequence>MKRFDEMTLQEISDWVVANNIDPDGNCIFDELPQIEDLSDEEADATFDEYESMADEIAFIIIESILHRKDCSARRDGYAAHCDCK</sequence>
<reference evidence="1" key="1">
    <citation type="submission" date="2020-05" db="EMBL/GenBank/DDBJ databases">
        <authorList>
            <person name="Chiriac C."/>
            <person name="Salcher M."/>
            <person name="Ghai R."/>
            <person name="Kavagutti S V."/>
        </authorList>
    </citation>
    <scope>NUCLEOTIDE SEQUENCE</scope>
</reference>
<name>A0A6J5RSB0_9CAUD</name>
<protein>
    <submittedName>
        <fullName evidence="1">Uncharacterized protein</fullName>
    </submittedName>
</protein>
<dbReference type="EMBL" id="LR797253">
    <property type="protein sequence ID" value="CAB4197177.1"/>
    <property type="molecule type" value="Genomic_DNA"/>
</dbReference>
<evidence type="ECO:0000313" key="1">
    <source>
        <dbReference type="EMBL" id="CAB4197177.1"/>
    </source>
</evidence>
<organism evidence="1">
    <name type="scientific">uncultured Caudovirales phage</name>
    <dbReference type="NCBI Taxonomy" id="2100421"/>
    <lineage>
        <taxon>Viruses</taxon>
        <taxon>Duplodnaviria</taxon>
        <taxon>Heunggongvirae</taxon>
        <taxon>Uroviricota</taxon>
        <taxon>Caudoviricetes</taxon>
        <taxon>Peduoviridae</taxon>
        <taxon>Maltschvirus</taxon>
        <taxon>Maltschvirus maltsch</taxon>
    </lineage>
</organism>